<evidence type="ECO:0000313" key="16">
    <source>
        <dbReference type="Proteomes" id="UP001199260"/>
    </source>
</evidence>
<keyword evidence="4" id="KW-0997">Cell inner membrane</keyword>
<evidence type="ECO:0000256" key="7">
    <source>
        <dbReference type="ARBA" id="ARBA00022692"/>
    </source>
</evidence>
<dbReference type="CDD" id="cd13972">
    <property type="entry name" value="UbiB"/>
    <property type="match status" value="1"/>
</dbReference>
<dbReference type="AlphaFoldDB" id="A0AAW4XQZ6"/>
<evidence type="ECO:0000256" key="10">
    <source>
        <dbReference type="ARBA" id="ARBA00022840"/>
    </source>
</evidence>
<dbReference type="EMBL" id="JAJNCT010000003">
    <property type="protein sequence ID" value="MCD2163757.1"/>
    <property type="molecule type" value="Genomic_DNA"/>
</dbReference>
<keyword evidence="8 13" id="KW-0547">Nucleotide-binding</keyword>
<evidence type="ECO:0000256" key="2">
    <source>
        <dbReference type="ARBA" id="ARBA00009670"/>
    </source>
</evidence>
<dbReference type="NCBIfam" id="TIGR01982">
    <property type="entry name" value="UbiB"/>
    <property type="match status" value="1"/>
</dbReference>
<protein>
    <recommendedName>
        <fullName evidence="13">Probable protein kinase UbiB</fullName>
        <ecNumber evidence="13">2.7.-.-</ecNumber>
    </recommendedName>
    <alternativeName>
        <fullName evidence="13">Ubiquinone biosynthesis protein UbiB</fullName>
    </alternativeName>
</protein>
<comment type="function">
    <text evidence="13">Is probably a protein kinase regulator of UbiI activity which is involved in aerobic coenzyme Q (ubiquinone) biosynthesis.</text>
</comment>
<dbReference type="SUPFAM" id="SSF56112">
    <property type="entry name" value="Protein kinase-like (PK-like)"/>
    <property type="match status" value="1"/>
</dbReference>
<keyword evidence="3 13" id="KW-1003">Cell membrane</keyword>
<dbReference type="PANTHER" id="PTHR10566:SF113">
    <property type="entry name" value="PROTEIN ACTIVITY OF BC1 COMPLEX KINASE 7, CHLOROPLASTIC"/>
    <property type="match status" value="1"/>
</dbReference>
<evidence type="ECO:0000256" key="11">
    <source>
        <dbReference type="ARBA" id="ARBA00022989"/>
    </source>
</evidence>
<dbReference type="RefSeq" id="WP_230770630.1">
    <property type="nucleotide sequence ID" value="NZ_JAJNCT010000003.1"/>
</dbReference>
<dbReference type="InterPro" id="IPR004147">
    <property type="entry name" value="ABC1_dom"/>
</dbReference>
<dbReference type="InterPro" id="IPR010232">
    <property type="entry name" value="UbiB"/>
</dbReference>
<feature type="binding site" evidence="13">
    <location>
        <begin position="125"/>
        <end position="133"/>
    </location>
    <ligand>
        <name>ATP</name>
        <dbReference type="ChEBI" id="CHEBI:30616"/>
    </ligand>
</feature>
<feature type="transmembrane region" description="Helical" evidence="13">
    <location>
        <begin position="496"/>
        <end position="518"/>
    </location>
</feature>
<proteinExistence type="inferred from homology"/>
<evidence type="ECO:0000256" key="5">
    <source>
        <dbReference type="ARBA" id="ARBA00022679"/>
    </source>
</evidence>
<evidence type="ECO:0000256" key="1">
    <source>
        <dbReference type="ARBA" id="ARBA00005020"/>
    </source>
</evidence>
<evidence type="ECO:0000313" key="15">
    <source>
        <dbReference type="EMBL" id="MCD2163757.1"/>
    </source>
</evidence>
<comment type="pathway">
    <text evidence="1 13">Cofactor biosynthesis; ubiquinone biosynthesis [regulation].</text>
</comment>
<keyword evidence="10 13" id="KW-0067">ATP-binding</keyword>
<dbReference type="InterPro" id="IPR011009">
    <property type="entry name" value="Kinase-like_dom_sf"/>
</dbReference>
<comment type="caution">
    <text evidence="15">The sequence shown here is derived from an EMBL/GenBank/DDBJ whole genome shotgun (WGS) entry which is preliminary data.</text>
</comment>
<dbReference type="GO" id="GO:0006744">
    <property type="term" value="P:ubiquinone biosynthetic process"/>
    <property type="evidence" value="ECO:0007669"/>
    <property type="project" value="UniProtKB-KW"/>
</dbReference>
<keyword evidence="9 13" id="KW-0418">Kinase</keyword>
<comment type="caution">
    <text evidence="13">Lacks conserved residue(s) required for the propagation of feature annotation.</text>
</comment>
<evidence type="ECO:0000256" key="3">
    <source>
        <dbReference type="ARBA" id="ARBA00022475"/>
    </source>
</evidence>
<feature type="active site" description="Proton acceptor" evidence="13">
    <location>
        <position position="286"/>
    </location>
</feature>
<dbReference type="HAMAP" id="MF_00414">
    <property type="entry name" value="UbiB"/>
    <property type="match status" value="1"/>
</dbReference>
<comment type="subcellular location">
    <subcellularLocation>
        <location evidence="13">Cell membrane</location>
        <topology evidence="13">Single-pass membrane protein</topology>
    </subcellularLocation>
</comment>
<keyword evidence="15" id="KW-0830">Ubiquinone</keyword>
<reference evidence="15 16" key="1">
    <citation type="submission" date="2021-11" db="EMBL/GenBank/DDBJ databases">
        <title>Genome sequence.</title>
        <authorList>
            <person name="Sun Q."/>
        </authorList>
    </citation>
    <scope>NUCLEOTIDE SEQUENCE [LARGE SCALE GENOMIC DNA]</scope>
    <source>
        <strain evidence="15 16">KCTC 12005</strain>
    </source>
</reference>
<feature type="binding site" evidence="13">
    <location>
        <position position="151"/>
    </location>
    <ligand>
        <name>ATP</name>
        <dbReference type="ChEBI" id="CHEBI:30616"/>
    </ligand>
</feature>
<evidence type="ECO:0000256" key="12">
    <source>
        <dbReference type="ARBA" id="ARBA00023136"/>
    </source>
</evidence>
<dbReference type="Pfam" id="PF03109">
    <property type="entry name" value="ABC1"/>
    <property type="match status" value="1"/>
</dbReference>
<dbReference type="PANTHER" id="PTHR10566">
    <property type="entry name" value="CHAPERONE-ACTIVITY OF BC1 COMPLEX CABC1 -RELATED"/>
    <property type="match status" value="1"/>
</dbReference>
<dbReference type="GO" id="GO:0010795">
    <property type="term" value="P:regulation of ubiquinone biosynthetic process"/>
    <property type="evidence" value="ECO:0007669"/>
    <property type="project" value="UniProtKB-UniRule"/>
</dbReference>
<evidence type="ECO:0000256" key="13">
    <source>
        <dbReference type="HAMAP-Rule" id="MF_00414"/>
    </source>
</evidence>
<dbReference type="GO" id="GO:0005886">
    <property type="term" value="C:plasma membrane"/>
    <property type="evidence" value="ECO:0007669"/>
    <property type="project" value="UniProtKB-SubCell"/>
</dbReference>
<sequence>MTRFLRGFTILWVVWRYGLHDMVLSSFNHPWLKGITCVLRIGRKWTEPRGQRLREALEQLGPIFVKFGQVLSTRRDLLPPDIAEELSLLQDRVPSFDPRIAVQTIERAFRKPLAEVFVSFDEKPIASASIAQVHFATIRTRAGELRDVAVKVLRPGMLPVIDSDLALMRTMAELVEKFSADGKRLKPRQVVAEFDTYLHDELDLMREASNAAQLRRNMEGLDLVLIPEVFWDFCHQEVMVMERMNGVPINQVDTLRAAGVDIPKLARDGVTIFFTQVFRDGFFHADMHPGNIQVSLEPESFGRYISLDFGIVGTLTEFDKEYLAQNFTAFFRRDYKRVAELHIESGWVPPDTRVDELEAAIRAVCEPYFDRPLKEISLGMVLMRLFQTSRRFQVEIQPQLVLLQKTLLNIEGLGRQLDPDLDLWSTAKPFLEKWMLDQMGPQRLWRELKSQAPRYAKLLPDMPRLVHQYLARNGSNGHNDETLKELLAQQKLTNKLLQIIICGGIGFVLGLVVLQVFIRIRLF</sequence>
<dbReference type="GO" id="GO:0004672">
    <property type="term" value="F:protein kinase activity"/>
    <property type="evidence" value="ECO:0007669"/>
    <property type="project" value="UniProtKB-UniRule"/>
</dbReference>
<name>A0AAW4XQZ6_9BURK</name>
<keyword evidence="12 13" id="KW-0472">Membrane</keyword>
<evidence type="ECO:0000256" key="6">
    <source>
        <dbReference type="ARBA" id="ARBA00022688"/>
    </source>
</evidence>
<keyword evidence="16" id="KW-1185">Reference proteome</keyword>
<evidence type="ECO:0000256" key="8">
    <source>
        <dbReference type="ARBA" id="ARBA00022741"/>
    </source>
</evidence>
<dbReference type="InterPro" id="IPR045308">
    <property type="entry name" value="UbiB_bact"/>
</dbReference>
<dbReference type="NCBIfam" id="NF003404">
    <property type="entry name" value="PRK04750.1"/>
    <property type="match status" value="1"/>
</dbReference>
<organism evidence="15 16">
    <name type="scientific">Comamonas koreensis</name>
    <dbReference type="NCBI Taxonomy" id="160825"/>
    <lineage>
        <taxon>Bacteria</taxon>
        <taxon>Pseudomonadati</taxon>
        <taxon>Pseudomonadota</taxon>
        <taxon>Betaproteobacteria</taxon>
        <taxon>Burkholderiales</taxon>
        <taxon>Comamonadaceae</taxon>
        <taxon>Comamonas</taxon>
    </lineage>
</organism>
<evidence type="ECO:0000256" key="4">
    <source>
        <dbReference type="ARBA" id="ARBA00022519"/>
    </source>
</evidence>
<dbReference type="GO" id="GO:0005524">
    <property type="term" value="F:ATP binding"/>
    <property type="evidence" value="ECO:0007669"/>
    <property type="project" value="UniProtKB-KW"/>
</dbReference>
<keyword evidence="6 13" id="KW-0831">Ubiquinone biosynthesis</keyword>
<gene>
    <name evidence="13 15" type="primary">ubiB</name>
    <name evidence="15" type="ORF">LPW39_01235</name>
</gene>
<keyword evidence="7 13" id="KW-0812">Transmembrane</keyword>
<comment type="similarity">
    <text evidence="2">Belongs to the protein kinase superfamily. ADCK protein kinase family.</text>
</comment>
<feature type="domain" description="ABC1 atypical kinase-like" evidence="14">
    <location>
        <begin position="89"/>
        <end position="342"/>
    </location>
</feature>
<keyword evidence="11 13" id="KW-1133">Transmembrane helix</keyword>
<evidence type="ECO:0000256" key="9">
    <source>
        <dbReference type="ARBA" id="ARBA00022777"/>
    </source>
</evidence>
<accession>A0AAW4XQZ6</accession>
<dbReference type="Proteomes" id="UP001199260">
    <property type="component" value="Unassembled WGS sequence"/>
</dbReference>
<dbReference type="InterPro" id="IPR050154">
    <property type="entry name" value="UbiB_kinase"/>
</dbReference>
<comment type="similarity">
    <text evidence="13">Belongs to the ABC1 family. UbiB subfamily.</text>
</comment>
<keyword evidence="5 13" id="KW-0808">Transferase</keyword>
<dbReference type="EC" id="2.7.-.-" evidence="13"/>
<evidence type="ECO:0000259" key="14">
    <source>
        <dbReference type="Pfam" id="PF03109"/>
    </source>
</evidence>